<gene>
    <name evidence="2" type="ORF">DXN04_22080</name>
</gene>
<reference evidence="2 3" key="1">
    <citation type="submission" date="2018-08" db="EMBL/GenBank/DDBJ databases">
        <title>Chitinophaga sp. K20C18050901, a novel bacterium isolated from forest soil.</title>
        <authorList>
            <person name="Wang C."/>
        </authorList>
    </citation>
    <scope>NUCLEOTIDE SEQUENCE [LARGE SCALE GENOMIC DNA]</scope>
    <source>
        <strain evidence="2 3">K20C18050901</strain>
    </source>
</reference>
<feature type="signal peptide" evidence="1">
    <location>
        <begin position="1"/>
        <end position="20"/>
    </location>
</feature>
<sequence>MMKNSLYLFVAMLCFACKQAQPQEPNPGQLRDLEQFFFTSGKDYADSSHLFFTSQGWFDTTFIIHLHKKGDHAGGIIYFVRRDEPISIAGLPVVTVARGSNLNATNPKDSVPASPAYSFILNNKQWEELINRADLVMKDSTAIRERYKNEQCTDGTPLAMLYNGIVLKGTNCGDTTFIQFATYVRENIVWKLLAHQYGPDLQE</sequence>
<dbReference type="RefSeq" id="WP_116855573.1">
    <property type="nucleotide sequence ID" value="NZ_QTJV01000009.1"/>
</dbReference>
<organism evidence="2 3">
    <name type="scientific">Chitinophaga silvisoli</name>
    <dbReference type="NCBI Taxonomy" id="2291814"/>
    <lineage>
        <taxon>Bacteria</taxon>
        <taxon>Pseudomonadati</taxon>
        <taxon>Bacteroidota</taxon>
        <taxon>Chitinophagia</taxon>
        <taxon>Chitinophagales</taxon>
        <taxon>Chitinophagaceae</taxon>
        <taxon>Chitinophaga</taxon>
    </lineage>
</organism>
<evidence type="ECO:0000313" key="2">
    <source>
        <dbReference type="EMBL" id="RFM32380.1"/>
    </source>
</evidence>
<accession>A0A3E1NWT2</accession>
<feature type="chain" id="PRO_5017726274" evidence="1">
    <location>
        <begin position="21"/>
        <end position="203"/>
    </location>
</feature>
<keyword evidence="3" id="KW-1185">Reference proteome</keyword>
<keyword evidence="1" id="KW-0732">Signal</keyword>
<dbReference type="Proteomes" id="UP000261174">
    <property type="component" value="Unassembled WGS sequence"/>
</dbReference>
<evidence type="ECO:0000256" key="1">
    <source>
        <dbReference type="SAM" id="SignalP"/>
    </source>
</evidence>
<dbReference type="EMBL" id="QTJV01000009">
    <property type="protein sequence ID" value="RFM32380.1"/>
    <property type="molecule type" value="Genomic_DNA"/>
</dbReference>
<evidence type="ECO:0000313" key="3">
    <source>
        <dbReference type="Proteomes" id="UP000261174"/>
    </source>
</evidence>
<comment type="caution">
    <text evidence="2">The sequence shown here is derived from an EMBL/GenBank/DDBJ whole genome shotgun (WGS) entry which is preliminary data.</text>
</comment>
<proteinExistence type="predicted"/>
<dbReference type="AlphaFoldDB" id="A0A3E1NWT2"/>
<name>A0A3E1NWT2_9BACT</name>
<protein>
    <submittedName>
        <fullName evidence="2">Uncharacterized protein</fullName>
    </submittedName>
</protein>